<sequence>MAEVTCLPPFYIRLGAGLTEAHLRHIRTNLLVISEQAGTQRRQFDTTWGMAFVQSIAQCLLNFQFSPQYLMHNPSELELFRIIVQVIRALHGHHCHYNCRHPRPRLSCIPELLVLEQMITDAESEILDFALQFAFLLLLALKDCALDLSNQYSWEGDAIEGLALAQKISHDAVLLEIDNKFLDKHRDASQILTHIWQNEYDAVAYAQQKLFKGTLRCSHSCISIVKLIRDYLTWCTEGRPTYRDDNGWEVAFLMHNSSGIIERLPGDLGTDDKSSDGAPALEEADA</sequence>
<dbReference type="EMBL" id="KN831782">
    <property type="protein sequence ID" value="KIM40430.1"/>
    <property type="molecule type" value="Genomic_DNA"/>
</dbReference>
<protein>
    <submittedName>
        <fullName evidence="2">Uncharacterized protein</fullName>
    </submittedName>
</protein>
<reference evidence="3" key="2">
    <citation type="submission" date="2015-01" db="EMBL/GenBank/DDBJ databases">
        <title>Evolutionary Origins and Diversification of the Mycorrhizal Mutualists.</title>
        <authorList>
            <consortium name="DOE Joint Genome Institute"/>
            <consortium name="Mycorrhizal Genomics Consortium"/>
            <person name="Kohler A."/>
            <person name="Kuo A."/>
            <person name="Nagy L.G."/>
            <person name="Floudas D."/>
            <person name="Copeland A."/>
            <person name="Barry K.W."/>
            <person name="Cichocki N."/>
            <person name="Veneault-Fourrey C."/>
            <person name="LaButti K."/>
            <person name="Lindquist E.A."/>
            <person name="Lipzen A."/>
            <person name="Lundell T."/>
            <person name="Morin E."/>
            <person name="Murat C."/>
            <person name="Riley R."/>
            <person name="Ohm R."/>
            <person name="Sun H."/>
            <person name="Tunlid A."/>
            <person name="Henrissat B."/>
            <person name="Grigoriev I.V."/>
            <person name="Hibbett D.S."/>
            <person name="Martin F."/>
        </authorList>
    </citation>
    <scope>NUCLEOTIDE SEQUENCE [LARGE SCALE GENOMIC DNA]</scope>
    <source>
        <strain evidence="3">h7</strain>
    </source>
</reference>
<dbReference type="AlphaFoldDB" id="A0A0C3BUS4"/>
<keyword evidence="3" id="KW-1185">Reference proteome</keyword>
<evidence type="ECO:0000313" key="3">
    <source>
        <dbReference type="Proteomes" id="UP000053424"/>
    </source>
</evidence>
<accession>A0A0C3BUS4</accession>
<dbReference type="HOGENOM" id="CLU_973364_0_0_1"/>
<proteinExistence type="predicted"/>
<gene>
    <name evidence="2" type="ORF">M413DRAFT_11365</name>
</gene>
<evidence type="ECO:0000313" key="2">
    <source>
        <dbReference type="EMBL" id="KIM40430.1"/>
    </source>
</evidence>
<feature type="region of interest" description="Disordered" evidence="1">
    <location>
        <begin position="264"/>
        <end position="286"/>
    </location>
</feature>
<organism evidence="2 3">
    <name type="scientific">Hebeloma cylindrosporum</name>
    <dbReference type="NCBI Taxonomy" id="76867"/>
    <lineage>
        <taxon>Eukaryota</taxon>
        <taxon>Fungi</taxon>
        <taxon>Dikarya</taxon>
        <taxon>Basidiomycota</taxon>
        <taxon>Agaricomycotina</taxon>
        <taxon>Agaricomycetes</taxon>
        <taxon>Agaricomycetidae</taxon>
        <taxon>Agaricales</taxon>
        <taxon>Agaricineae</taxon>
        <taxon>Hymenogastraceae</taxon>
        <taxon>Hebeloma</taxon>
    </lineage>
</organism>
<evidence type="ECO:0000256" key="1">
    <source>
        <dbReference type="SAM" id="MobiDB-lite"/>
    </source>
</evidence>
<name>A0A0C3BUS4_HEBCY</name>
<reference evidence="2 3" key="1">
    <citation type="submission" date="2014-04" db="EMBL/GenBank/DDBJ databases">
        <authorList>
            <consortium name="DOE Joint Genome Institute"/>
            <person name="Kuo A."/>
            <person name="Gay G."/>
            <person name="Dore J."/>
            <person name="Kohler A."/>
            <person name="Nagy L.G."/>
            <person name="Floudas D."/>
            <person name="Copeland A."/>
            <person name="Barry K.W."/>
            <person name="Cichocki N."/>
            <person name="Veneault-Fourrey C."/>
            <person name="LaButti K."/>
            <person name="Lindquist E.A."/>
            <person name="Lipzen A."/>
            <person name="Lundell T."/>
            <person name="Morin E."/>
            <person name="Murat C."/>
            <person name="Sun H."/>
            <person name="Tunlid A."/>
            <person name="Henrissat B."/>
            <person name="Grigoriev I.V."/>
            <person name="Hibbett D.S."/>
            <person name="Martin F."/>
            <person name="Nordberg H.P."/>
            <person name="Cantor M.N."/>
            <person name="Hua S.X."/>
        </authorList>
    </citation>
    <scope>NUCLEOTIDE SEQUENCE [LARGE SCALE GENOMIC DNA]</scope>
    <source>
        <strain evidence="3">h7</strain>
    </source>
</reference>
<dbReference type="Proteomes" id="UP000053424">
    <property type="component" value="Unassembled WGS sequence"/>
</dbReference>